<dbReference type="EMBL" id="JBHSRF010000150">
    <property type="protein sequence ID" value="MFC6087501.1"/>
    <property type="molecule type" value="Genomic_DNA"/>
</dbReference>
<organism evidence="1 2">
    <name type="scientific">Sphaerisporangium aureirubrum</name>
    <dbReference type="NCBI Taxonomy" id="1544736"/>
    <lineage>
        <taxon>Bacteria</taxon>
        <taxon>Bacillati</taxon>
        <taxon>Actinomycetota</taxon>
        <taxon>Actinomycetes</taxon>
        <taxon>Streptosporangiales</taxon>
        <taxon>Streptosporangiaceae</taxon>
        <taxon>Sphaerisporangium</taxon>
    </lineage>
</organism>
<reference evidence="2" key="1">
    <citation type="journal article" date="2019" name="Int. J. Syst. Evol. Microbiol.">
        <title>The Global Catalogue of Microorganisms (GCM) 10K type strain sequencing project: providing services to taxonomists for standard genome sequencing and annotation.</title>
        <authorList>
            <consortium name="The Broad Institute Genomics Platform"/>
            <consortium name="The Broad Institute Genome Sequencing Center for Infectious Disease"/>
            <person name="Wu L."/>
            <person name="Ma J."/>
        </authorList>
    </citation>
    <scope>NUCLEOTIDE SEQUENCE [LARGE SCALE GENOMIC DNA]</scope>
    <source>
        <strain evidence="2">JCM 30346</strain>
    </source>
</reference>
<proteinExistence type="predicted"/>
<evidence type="ECO:0000313" key="2">
    <source>
        <dbReference type="Proteomes" id="UP001596137"/>
    </source>
</evidence>
<dbReference type="Proteomes" id="UP001596137">
    <property type="component" value="Unassembled WGS sequence"/>
</dbReference>
<accession>A0ABW1NWV6</accession>
<name>A0ABW1NWV6_9ACTN</name>
<evidence type="ECO:0000313" key="1">
    <source>
        <dbReference type="EMBL" id="MFC6087501.1"/>
    </source>
</evidence>
<dbReference type="RefSeq" id="WP_380763809.1">
    <property type="nucleotide sequence ID" value="NZ_JBHSRF010000150.1"/>
</dbReference>
<keyword evidence="2" id="KW-1185">Reference proteome</keyword>
<comment type="caution">
    <text evidence="1">The sequence shown here is derived from an EMBL/GenBank/DDBJ whole genome shotgun (WGS) entry which is preliminary data.</text>
</comment>
<sequence length="55" mass="5634">MTRSSSWKTAGLVVTLGAGVFVATGSVAHAEPEPGPVELRLVLDDCREGTPTVAP</sequence>
<gene>
    <name evidence="1" type="ORF">ACFP1K_40505</name>
</gene>
<protein>
    <submittedName>
        <fullName evidence="1">Uncharacterized protein</fullName>
    </submittedName>
</protein>